<dbReference type="InterPro" id="IPR001810">
    <property type="entry name" value="F-box_dom"/>
</dbReference>
<dbReference type="eggNOG" id="KOG1947">
    <property type="taxonomic scope" value="Eukaryota"/>
</dbReference>
<reference evidence="2 3" key="1">
    <citation type="journal article" date="2013" name="Proc. Natl. Acad. Sci. U.S.A.">
        <title>Fine-scale variation in meiotic recombination in Mimulus inferred from population shotgun sequencing.</title>
        <authorList>
            <person name="Hellsten U."/>
            <person name="Wright K.M."/>
            <person name="Jenkins J."/>
            <person name="Shu S."/>
            <person name="Yuan Y."/>
            <person name="Wessler S.R."/>
            <person name="Schmutz J."/>
            <person name="Willis J.H."/>
            <person name="Rokhsar D.S."/>
        </authorList>
    </citation>
    <scope>NUCLEOTIDE SEQUENCE [LARGE SCALE GENOMIC DNA]</scope>
    <source>
        <strain evidence="3">cv. DUN x IM62</strain>
    </source>
</reference>
<dbReference type="PANTHER" id="PTHR38926">
    <property type="entry name" value="F-BOX DOMAIN CONTAINING PROTEIN, EXPRESSED"/>
    <property type="match status" value="1"/>
</dbReference>
<dbReference type="PROSITE" id="PS50181">
    <property type="entry name" value="FBOX"/>
    <property type="match status" value="1"/>
</dbReference>
<dbReference type="InterPro" id="IPR032675">
    <property type="entry name" value="LRR_dom_sf"/>
</dbReference>
<dbReference type="Gene3D" id="3.80.10.10">
    <property type="entry name" value="Ribonuclease Inhibitor"/>
    <property type="match status" value="1"/>
</dbReference>
<dbReference type="Proteomes" id="UP000030748">
    <property type="component" value="Unassembled WGS sequence"/>
</dbReference>
<accession>A0A022QWK4</accession>
<dbReference type="CDD" id="cd22164">
    <property type="entry name" value="F-box_AtSKIP19-like"/>
    <property type="match status" value="1"/>
</dbReference>
<dbReference type="AlphaFoldDB" id="A0A022QWK4"/>
<feature type="domain" description="F-box" evidence="1">
    <location>
        <begin position="3"/>
        <end position="50"/>
    </location>
</feature>
<evidence type="ECO:0000259" key="1">
    <source>
        <dbReference type="PROSITE" id="PS50181"/>
    </source>
</evidence>
<dbReference type="InterPro" id="IPR036047">
    <property type="entry name" value="F-box-like_dom_sf"/>
</dbReference>
<keyword evidence="3" id="KW-1185">Reference proteome</keyword>
<gene>
    <name evidence="2" type="ORF">MIMGU_mgv1a021949mg</name>
</gene>
<evidence type="ECO:0000313" key="2">
    <source>
        <dbReference type="EMBL" id="EYU33037.1"/>
    </source>
</evidence>
<name>A0A022QWK4_ERYGU</name>
<dbReference type="SUPFAM" id="SSF52047">
    <property type="entry name" value="RNI-like"/>
    <property type="match status" value="1"/>
</dbReference>
<dbReference type="STRING" id="4155.A0A022QWK4"/>
<dbReference type="GO" id="GO:1905761">
    <property type="term" value="F:SCF ubiquitin ligase complex binding"/>
    <property type="evidence" value="ECO:0000318"/>
    <property type="project" value="GO_Central"/>
</dbReference>
<proteinExistence type="predicted"/>
<protein>
    <recommendedName>
        <fullName evidence="1">F-box domain-containing protein</fullName>
    </recommendedName>
</protein>
<sequence>MASPPWEKLPPEIAAAILHKLGAVEILTTAQKVCPTWRRVSLEPSMWRCIKMEHSRATGRLYDLKKMCRHAVDLSRGQLTDITIHSFCTNDLLLYISQRSIQLSRLCLQDCHDIGGDALTAALKNLPLLEELHLQNSSFDVKAIETVGRYCPLLKSFKLNSDVFDPEEACDLEALAIAENMHGLRHLELYGNKMTNVGLKAILEGCPNLESLDLRRSINVDLVGDLERLCLQRIKDLKLPHNYTRRYPWDTHYDMFCIWADVSDSEDDFFADGDSASDCDDDYFPLNVLLFYD</sequence>
<organism evidence="2 3">
    <name type="scientific">Erythranthe guttata</name>
    <name type="common">Yellow monkey flower</name>
    <name type="synonym">Mimulus guttatus</name>
    <dbReference type="NCBI Taxonomy" id="4155"/>
    <lineage>
        <taxon>Eukaryota</taxon>
        <taxon>Viridiplantae</taxon>
        <taxon>Streptophyta</taxon>
        <taxon>Embryophyta</taxon>
        <taxon>Tracheophyta</taxon>
        <taxon>Spermatophyta</taxon>
        <taxon>Magnoliopsida</taxon>
        <taxon>eudicotyledons</taxon>
        <taxon>Gunneridae</taxon>
        <taxon>Pentapetalae</taxon>
        <taxon>asterids</taxon>
        <taxon>lamiids</taxon>
        <taxon>Lamiales</taxon>
        <taxon>Phrymaceae</taxon>
        <taxon>Erythranthe</taxon>
    </lineage>
</organism>
<evidence type="ECO:0000313" key="3">
    <source>
        <dbReference type="Proteomes" id="UP000030748"/>
    </source>
</evidence>
<dbReference type="EMBL" id="KI630795">
    <property type="protein sequence ID" value="EYU33037.1"/>
    <property type="molecule type" value="Genomic_DNA"/>
</dbReference>
<dbReference type="Pfam" id="PF12937">
    <property type="entry name" value="F-box-like"/>
    <property type="match status" value="1"/>
</dbReference>
<dbReference type="SUPFAM" id="SSF81383">
    <property type="entry name" value="F-box domain"/>
    <property type="match status" value="1"/>
</dbReference>
<dbReference type="PANTHER" id="PTHR38926:SF2">
    <property type="entry name" value="F-BOX_LRR-REPEAT PROTEIN 21-RELATED"/>
    <property type="match status" value="1"/>
</dbReference>